<comment type="subcellular location">
    <subcellularLocation>
        <location evidence="1">Secreted</location>
    </subcellularLocation>
</comment>
<evidence type="ECO:0000313" key="5">
    <source>
        <dbReference type="Proteomes" id="UP000008672"/>
    </source>
</evidence>
<evidence type="ECO:0000313" key="4">
    <source>
        <dbReference type="Ensembl" id="ENSLACP00000021930.1"/>
    </source>
</evidence>
<keyword evidence="5" id="KW-1185">Reference proteome</keyword>
<dbReference type="InterPro" id="IPR000975">
    <property type="entry name" value="IL-1_fam"/>
</dbReference>
<dbReference type="AlphaFoldDB" id="M3XGS4"/>
<dbReference type="EMBL" id="AFYH01006935">
    <property type="status" value="NOT_ANNOTATED_CDS"/>
    <property type="molecule type" value="Genomic_DNA"/>
</dbReference>
<dbReference type="Gene3D" id="2.80.10.50">
    <property type="match status" value="1"/>
</dbReference>
<dbReference type="OrthoDB" id="8535973at2759"/>
<dbReference type="GO" id="GO:0005125">
    <property type="term" value="F:cytokine activity"/>
    <property type="evidence" value="ECO:0007669"/>
    <property type="project" value="InterPro"/>
</dbReference>
<dbReference type="InterPro" id="IPR008996">
    <property type="entry name" value="IL1/FGF"/>
</dbReference>
<keyword evidence="3" id="KW-0964">Secreted</keyword>
<accession>M3XGS4</accession>
<dbReference type="EMBL" id="AFYH01006933">
    <property type="status" value="NOT_ANNOTATED_CDS"/>
    <property type="molecule type" value="Genomic_DNA"/>
</dbReference>
<sequence length="200" mass="23195">MSSETSTDSQATETEMWLAFFNDDGLWFEEVSTDYESDAWKKYTSADVKIINACNQILVAQLQREDELGLVFHDVPSRNIRRDGMEFTFQYYKETKPKRGIPLVFLVKMENKTFYMYCDKESSHTVLRFKEGNAPADISDNENSLIFYQVAASTGSHKTMFKAAYEEGLYLAFEKQDNLNKLVLKRVNDEVDETATFRCQ</sequence>
<reference evidence="4" key="2">
    <citation type="submission" date="2025-08" db="UniProtKB">
        <authorList>
            <consortium name="Ensembl"/>
        </authorList>
    </citation>
    <scope>IDENTIFICATION</scope>
</reference>
<dbReference type="STRING" id="7897.ENSLACP00000021930"/>
<dbReference type="GeneTree" id="ENSGT00390000001053"/>
<dbReference type="FunCoup" id="M3XGS4">
    <property type="interactions" value="397"/>
</dbReference>
<dbReference type="EMBL" id="AFYH01006931">
    <property type="status" value="NOT_ANNOTATED_CDS"/>
    <property type="molecule type" value="Genomic_DNA"/>
</dbReference>
<protein>
    <submittedName>
        <fullName evidence="4">Interleukin 18</fullName>
    </submittedName>
</protein>
<dbReference type="Proteomes" id="UP000008672">
    <property type="component" value="Unassembled WGS sequence"/>
</dbReference>
<organism evidence="4 5">
    <name type="scientific">Latimeria chalumnae</name>
    <name type="common">Coelacanth</name>
    <dbReference type="NCBI Taxonomy" id="7897"/>
    <lineage>
        <taxon>Eukaryota</taxon>
        <taxon>Metazoa</taxon>
        <taxon>Chordata</taxon>
        <taxon>Craniata</taxon>
        <taxon>Vertebrata</taxon>
        <taxon>Euteleostomi</taxon>
        <taxon>Coelacanthiformes</taxon>
        <taxon>Coelacanthidae</taxon>
        <taxon>Latimeria</taxon>
    </lineage>
</organism>
<dbReference type="GO" id="GO:0006954">
    <property type="term" value="P:inflammatory response"/>
    <property type="evidence" value="ECO:0007669"/>
    <property type="project" value="InterPro"/>
</dbReference>
<gene>
    <name evidence="4" type="primary">IL18</name>
</gene>
<dbReference type="HOGENOM" id="CLU_1345842_0_0_1"/>
<dbReference type="EMBL" id="AFYH01006937">
    <property type="status" value="NOT_ANNOTATED_CDS"/>
    <property type="molecule type" value="Genomic_DNA"/>
</dbReference>
<dbReference type="EMBL" id="AFYH01006936">
    <property type="status" value="NOT_ANNOTATED_CDS"/>
    <property type="molecule type" value="Genomic_DNA"/>
</dbReference>
<dbReference type="CDD" id="cd23298">
    <property type="entry name" value="beta-trefoil_IL18"/>
    <property type="match status" value="1"/>
</dbReference>
<comment type="similarity">
    <text evidence="2">Belongs to the IL-1 family.</text>
</comment>
<evidence type="ECO:0000256" key="2">
    <source>
        <dbReference type="ARBA" id="ARBA00010448"/>
    </source>
</evidence>
<dbReference type="GO" id="GO:0006955">
    <property type="term" value="P:immune response"/>
    <property type="evidence" value="ECO:0007669"/>
    <property type="project" value="InterPro"/>
</dbReference>
<dbReference type="SUPFAM" id="SSF50353">
    <property type="entry name" value="Cytokine"/>
    <property type="match status" value="1"/>
</dbReference>
<name>M3XGS4_LATCH</name>
<dbReference type="Bgee" id="ENSLACG00000022302">
    <property type="expression patterns" value="Expressed in pelvic fin"/>
</dbReference>
<reference evidence="5" key="1">
    <citation type="submission" date="2011-08" db="EMBL/GenBank/DDBJ databases">
        <title>The draft genome of Latimeria chalumnae.</title>
        <authorList>
            <person name="Di Palma F."/>
            <person name="Alfoldi J."/>
            <person name="Johnson J."/>
            <person name="Berlin A."/>
            <person name="Gnerre S."/>
            <person name="Jaffe D."/>
            <person name="MacCallum I."/>
            <person name="Young S."/>
            <person name="Walker B.J."/>
            <person name="Lander E."/>
            <person name="Lindblad-Toh K."/>
        </authorList>
    </citation>
    <scope>NUCLEOTIDE SEQUENCE [LARGE SCALE GENOMIC DNA]</scope>
    <source>
        <strain evidence="5">Wild caught</strain>
    </source>
</reference>
<evidence type="ECO:0000256" key="3">
    <source>
        <dbReference type="ARBA" id="ARBA00022525"/>
    </source>
</evidence>
<dbReference type="EMBL" id="AFYH01006934">
    <property type="status" value="NOT_ANNOTATED_CDS"/>
    <property type="molecule type" value="Genomic_DNA"/>
</dbReference>
<dbReference type="EMBL" id="AFYH01006932">
    <property type="status" value="NOT_ANNOTATED_CDS"/>
    <property type="molecule type" value="Genomic_DNA"/>
</dbReference>
<proteinExistence type="inferred from homology"/>
<dbReference type="Pfam" id="PF00340">
    <property type="entry name" value="IL1"/>
    <property type="match status" value="1"/>
</dbReference>
<dbReference type="Ensembl" id="ENSLACT00000025435.1">
    <property type="protein sequence ID" value="ENSLACP00000021930.1"/>
    <property type="gene ID" value="ENSLACG00000022302.1"/>
</dbReference>
<dbReference type="GO" id="GO:0005615">
    <property type="term" value="C:extracellular space"/>
    <property type="evidence" value="ECO:0007669"/>
    <property type="project" value="InterPro"/>
</dbReference>
<dbReference type="InParanoid" id="M3XGS4"/>
<evidence type="ECO:0000256" key="1">
    <source>
        <dbReference type="ARBA" id="ARBA00004613"/>
    </source>
</evidence>
<reference evidence="4" key="3">
    <citation type="submission" date="2025-09" db="UniProtKB">
        <authorList>
            <consortium name="Ensembl"/>
        </authorList>
    </citation>
    <scope>IDENTIFICATION</scope>
</reference>
<dbReference type="OMA" id="QMQICFK"/>